<evidence type="ECO:0000259" key="2">
    <source>
        <dbReference type="Pfam" id="PF00078"/>
    </source>
</evidence>
<dbReference type="FunFam" id="3.30.70.270:FF:000003">
    <property type="entry name" value="Transposon Ty3-G Gag-Pol polyprotein"/>
    <property type="match status" value="1"/>
</dbReference>
<dbReference type="AlphaFoldDB" id="A0A388KH17"/>
<dbReference type="CDD" id="cd01647">
    <property type="entry name" value="RT_LTR"/>
    <property type="match status" value="1"/>
</dbReference>
<dbReference type="Proteomes" id="UP000265515">
    <property type="component" value="Unassembled WGS sequence"/>
</dbReference>
<dbReference type="Gene3D" id="3.30.70.270">
    <property type="match status" value="2"/>
</dbReference>
<feature type="coiled-coil region" evidence="1">
    <location>
        <begin position="143"/>
        <end position="177"/>
    </location>
</feature>
<sequence>MSTVQPFLVSELVLANLNKIALKDAVQYQYLSVVGSRQGGLSMFVVLTKFVGGTIHDLRLYVKMGKETHEHFDSVWIPATKHLEVKEKELDESGTKLIRSFGPKLYIDYPKPTIPLLLTDETVKGEASDVKPQIPLDPLEAELQTQEEKLHQQALAVESLKVELKKKEEATQKEARRKLLIADVEKIRTSGSSSQNNKGMAEFISGAMRIGEDAVIVTQTETSRSVGFLSMSYNVGREEFELPIVTYCKIAGSMVYDERVNSKVDAKAAISALKEYSPFDKYKLGAAFEKIKHTGTCIFIYNLMQLGKGYELEWDEPDPAHASRSDYRPDIRISTRAVQQRPGQLSTEISIQPNDRYKSAFKTRYGHFESMVMPFGLTNTPTTFQAAMTNEFRAMLDWFVLVYLDNILVYSQILEDHFEHLRRVLETLRHAKYKANRDKCEFVRQELEYLGHLVTPEGISSLSDKIQGIQEWPEPRNITDVRSFLGLAGYYQRFIKGCSKIATHLTKLQCEDWPFDFEEDALSRRFWRTLSCRVMTRGGIVTTPCTKEQEAEASKILAEHKARKEAEEFEKTAKKVALLAKKVMKEELEEELKRLQKEKEEVAALVDEEEDVEITLQRNVKTKERGECRGAQERDAKMERMVSEWVANLALGEEEEAMLLVPQTEREEADRKLREEADP</sequence>
<feature type="domain" description="Reverse transcriptase" evidence="2">
    <location>
        <begin position="349"/>
        <end position="452"/>
    </location>
</feature>
<keyword evidence="1" id="KW-0175">Coiled coil</keyword>
<accession>A0A388KH17</accession>
<dbReference type="Pfam" id="PF00078">
    <property type="entry name" value="RVT_1"/>
    <property type="match status" value="1"/>
</dbReference>
<reference evidence="3 4" key="1">
    <citation type="journal article" date="2018" name="Cell">
        <title>The Chara Genome: Secondary Complexity and Implications for Plant Terrestrialization.</title>
        <authorList>
            <person name="Nishiyama T."/>
            <person name="Sakayama H."/>
            <person name="Vries J.D."/>
            <person name="Buschmann H."/>
            <person name="Saint-Marcoux D."/>
            <person name="Ullrich K.K."/>
            <person name="Haas F.B."/>
            <person name="Vanderstraeten L."/>
            <person name="Becker D."/>
            <person name="Lang D."/>
            <person name="Vosolsobe S."/>
            <person name="Rombauts S."/>
            <person name="Wilhelmsson P.K.I."/>
            <person name="Janitza P."/>
            <person name="Kern R."/>
            <person name="Heyl A."/>
            <person name="Rumpler F."/>
            <person name="Villalobos L.I.A.C."/>
            <person name="Clay J.M."/>
            <person name="Skokan R."/>
            <person name="Toyoda A."/>
            <person name="Suzuki Y."/>
            <person name="Kagoshima H."/>
            <person name="Schijlen E."/>
            <person name="Tajeshwar N."/>
            <person name="Catarino B."/>
            <person name="Hetherington A.J."/>
            <person name="Saltykova A."/>
            <person name="Bonnot C."/>
            <person name="Breuninger H."/>
            <person name="Symeonidi A."/>
            <person name="Radhakrishnan G.V."/>
            <person name="Van Nieuwerburgh F."/>
            <person name="Deforce D."/>
            <person name="Chang C."/>
            <person name="Karol K.G."/>
            <person name="Hedrich R."/>
            <person name="Ulvskov P."/>
            <person name="Glockner G."/>
            <person name="Delwiche C.F."/>
            <person name="Petrasek J."/>
            <person name="Van de Peer Y."/>
            <person name="Friml J."/>
            <person name="Beilby M."/>
            <person name="Dolan L."/>
            <person name="Kohara Y."/>
            <person name="Sugano S."/>
            <person name="Fujiyama A."/>
            <person name="Delaux P.-M."/>
            <person name="Quint M."/>
            <person name="TheiBen G."/>
            <person name="Hagemann M."/>
            <person name="Harholt J."/>
            <person name="Dunand C."/>
            <person name="Zachgo S."/>
            <person name="Langdale J."/>
            <person name="Maumus F."/>
            <person name="Straeten D.V.D."/>
            <person name="Gould S.B."/>
            <person name="Rensing S.A."/>
        </authorList>
    </citation>
    <scope>NUCLEOTIDE SEQUENCE [LARGE SCALE GENOMIC DNA]</scope>
    <source>
        <strain evidence="3 4">S276</strain>
    </source>
</reference>
<dbReference type="InterPro" id="IPR051320">
    <property type="entry name" value="Viral_Replic_Matur_Polypro"/>
</dbReference>
<protein>
    <recommendedName>
        <fullName evidence="2">Reverse transcriptase domain-containing protein</fullName>
    </recommendedName>
</protein>
<evidence type="ECO:0000256" key="1">
    <source>
        <dbReference type="SAM" id="Coils"/>
    </source>
</evidence>
<keyword evidence="4" id="KW-1185">Reference proteome</keyword>
<dbReference type="SUPFAM" id="SSF56672">
    <property type="entry name" value="DNA/RNA polymerases"/>
    <property type="match status" value="1"/>
</dbReference>
<evidence type="ECO:0000313" key="3">
    <source>
        <dbReference type="EMBL" id="GBG69355.1"/>
    </source>
</evidence>
<dbReference type="OrthoDB" id="757982at2759"/>
<dbReference type="InterPro" id="IPR043502">
    <property type="entry name" value="DNA/RNA_pol_sf"/>
</dbReference>
<dbReference type="Gramene" id="GBG69355">
    <property type="protein sequence ID" value="GBG69355"/>
    <property type="gene ID" value="CBR_g4049"/>
</dbReference>
<organism evidence="3 4">
    <name type="scientific">Chara braunii</name>
    <name type="common">Braun's stonewort</name>
    <dbReference type="NCBI Taxonomy" id="69332"/>
    <lineage>
        <taxon>Eukaryota</taxon>
        <taxon>Viridiplantae</taxon>
        <taxon>Streptophyta</taxon>
        <taxon>Charophyceae</taxon>
        <taxon>Charales</taxon>
        <taxon>Characeae</taxon>
        <taxon>Chara</taxon>
    </lineage>
</organism>
<gene>
    <name evidence="3" type="ORF">CBR_g4049</name>
</gene>
<dbReference type="PANTHER" id="PTHR33064:SF37">
    <property type="entry name" value="RIBONUCLEASE H"/>
    <property type="match status" value="1"/>
</dbReference>
<proteinExistence type="predicted"/>
<dbReference type="InterPro" id="IPR000477">
    <property type="entry name" value="RT_dom"/>
</dbReference>
<dbReference type="InterPro" id="IPR043128">
    <property type="entry name" value="Rev_trsase/Diguanyl_cyclase"/>
</dbReference>
<comment type="caution">
    <text evidence="3">The sequence shown here is derived from an EMBL/GenBank/DDBJ whole genome shotgun (WGS) entry which is preliminary data.</text>
</comment>
<dbReference type="EMBL" id="BFEA01000113">
    <property type="protein sequence ID" value="GBG69355.1"/>
    <property type="molecule type" value="Genomic_DNA"/>
</dbReference>
<feature type="coiled-coil region" evidence="1">
    <location>
        <begin position="578"/>
        <end position="615"/>
    </location>
</feature>
<name>A0A388KH17_CHABU</name>
<evidence type="ECO:0000313" key="4">
    <source>
        <dbReference type="Proteomes" id="UP000265515"/>
    </source>
</evidence>
<dbReference type="PANTHER" id="PTHR33064">
    <property type="entry name" value="POL PROTEIN"/>
    <property type="match status" value="1"/>
</dbReference>